<sequence length="517" mass="57894">MKKLIISIPLLIIAAGVLVTGCKKSEFTDSYYNPDRSVSATIPSLYAGLLFNERVLPRYWGLFTLQIPVVGTYSQTAGYTQGNKIYEQPVNYTKDRWDYYYTTTLARYREIEKLYNQLPTDAEKTGNLLFLETARIFLYDQTAQMVDMYGDIPFSTAGQLNAQGIVVLPSYDKGDDIYTNILTELKRISDYLSTATPDAFYLNQFTSYDYVNKGSVTMWRKYCNSLILRLAMRISYKDETTAKSLVQTILGNTTKYPLIDAASESIKIQPSSTTSSLVSLNDIRNGFGVNPFAPGKMVDDIMWPANDPRLPIYFTANKNGEYHGVPNTWNATRVSDSTTANYFSRWDSTTFTENNLFPGIIFTAAEVSFLKAEVYERWGGGTAKTAYDAGVKQSIQFYVSINNASSYTGAKDAMPSDATIALYLANPIVAYGTNNLAKIATQKWIDFGVIQAHQAWAEYRRTKLPALTFPTDGSSVLSPNPPTRFLYPSTESSFNTTNYAAVKSSDNVTTKVFWDVK</sequence>
<dbReference type="InterPro" id="IPR041662">
    <property type="entry name" value="SusD-like_2"/>
</dbReference>
<dbReference type="Gene3D" id="1.25.40.390">
    <property type="match status" value="1"/>
</dbReference>
<dbReference type="PROSITE" id="PS51257">
    <property type="entry name" value="PROKAR_LIPOPROTEIN"/>
    <property type="match status" value="1"/>
</dbReference>
<reference evidence="1 2" key="1">
    <citation type="submission" date="2019-04" db="EMBL/GenBank/DDBJ databases">
        <title>Niastella caeni sp. nov., isolated from activated sludge.</title>
        <authorList>
            <person name="Sheng M."/>
        </authorList>
    </citation>
    <scope>NUCLEOTIDE SEQUENCE [LARGE SCALE GENOMIC DNA]</scope>
    <source>
        <strain evidence="1 2">HX-2-15</strain>
    </source>
</reference>
<comment type="caution">
    <text evidence="1">The sequence shown here is derived from an EMBL/GenBank/DDBJ whole genome shotgun (WGS) entry which is preliminary data.</text>
</comment>
<keyword evidence="1" id="KW-0449">Lipoprotein</keyword>
<dbReference type="Proteomes" id="UP000306918">
    <property type="component" value="Unassembled WGS sequence"/>
</dbReference>
<dbReference type="Pfam" id="PF12771">
    <property type="entry name" value="SusD-like_2"/>
    <property type="match status" value="1"/>
</dbReference>
<evidence type="ECO:0000313" key="2">
    <source>
        <dbReference type="Proteomes" id="UP000306918"/>
    </source>
</evidence>
<organism evidence="1 2">
    <name type="scientific">Niastella caeni</name>
    <dbReference type="NCBI Taxonomy" id="2569763"/>
    <lineage>
        <taxon>Bacteria</taxon>
        <taxon>Pseudomonadati</taxon>
        <taxon>Bacteroidota</taxon>
        <taxon>Chitinophagia</taxon>
        <taxon>Chitinophagales</taxon>
        <taxon>Chitinophagaceae</taxon>
        <taxon>Niastella</taxon>
    </lineage>
</organism>
<protein>
    <submittedName>
        <fullName evidence="1">SusD/RagB family nutrient-binding outer membrane lipoprotein</fullName>
    </submittedName>
</protein>
<proteinExistence type="predicted"/>
<dbReference type="InterPro" id="IPR011990">
    <property type="entry name" value="TPR-like_helical_dom_sf"/>
</dbReference>
<dbReference type="SUPFAM" id="SSF48452">
    <property type="entry name" value="TPR-like"/>
    <property type="match status" value="1"/>
</dbReference>
<keyword evidence="2" id="KW-1185">Reference proteome</keyword>
<dbReference type="RefSeq" id="WP_136575607.1">
    <property type="nucleotide sequence ID" value="NZ_STFF01000001.1"/>
</dbReference>
<evidence type="ECO:0000313" key="1">
    <source>
        <dbReference type="EMBL" id="THU41117.1"/>
    </source>
</evidence>
<dbReference type="AlphaFoldDB" id="A0A4S8HZE4"/>
<accession>A0A4S8HZE4</accession>
<name>A0A4S8HZE4_9BACT</name>
<gene>
    <name evidence="1" type="ORF">FAM09_03110</name>
</gene>
<dbReference type="OrthoDB" id="9766256at2"/>
<dbReference type="EMBL" id="STFF01000001">
    <property type="protein sequence ID" value="THU41117.1"/>
    <property type="molecule type" value="Genomic_DNA"/>
</dbReference>